<dbReference type="InterPro" id="IPR045865">
    <property type="entry name" value="ACT-like_dom_sf"/>
</dbReference>
<dbReference type="FunFam" id="3.40.50.1100:FF:000005">
    <property type="entry name" value="Threonine dehydratase catabolic"/>
    <property type="match status" value="1"/>
</dbReference>
<evidence type="ECO:0000256" key="8">
    <source>
        <dbReference type="ARBA" id="ARBA00022248"/>
    </source>
</evidence>
<dbReference type="Pfam" id="PF00291">
    <property type="entry name" value="PALP"/>
    <property type="match status" value="1"/>
</dbReference>
<comment type="function">
    <text evidence="13 15">Catalyzes the anaerobic formation of alpha-ketobutyrate and ammonia from threonine in a two-step reaction. The first step involved a dehydration of threonine and a production of enamine intermediates (aminocrotonate), which tautomerizes to its imine form (iminobutyrate). Both intermediates are unstable and short-lived. The second step is the nonenzymatic hydrolysis of the enamine/imine intermediates to form 2-ketobutyrate and free ammonia. In the low water environment of the cell, the second step is accelerated by RidA.</text>
</comment>
<dbReference type="InterPro" id="IPR001926">
    <property type="entry name" value="TrpB-like_PALP"/>
</dbReference>
<keyword evidence="11 15" id="KW-0663">Pyridoxal phosphate</keyword>
<keyword evidence="18" id="KW-1185">Reference proteome</keyword>
<keyword evidence="12 15" id="KW-0456">Lyase</keyword>
<protein>
    <recommendedName>
        <fullName evidence="8 15">L-threonine dehydratase catabolic TdcB</fullName>
        <ecNumber evidence="7 15">4.3.1.19</ecNumber>
    </recommendedName>
    <alternativeName>
        <fullName evidence="14 15">Threonine deaminase</fullName>
    </alternativeName>
</protein>
<comment type="similarity">
    <text evidence="5 15">Belongs to the serine/threonine dehydratase family.</text>
</comment>
<dbReference type="PANTHER" id="PTHR48078:SF6">
    <property type="entry name" value="L-THREONINE DEHYDRATASE CATABOLIC TDCB"/>
    <property type="match status" value="1"/>
</dbReference>
<reference evidence="17 18" key="1">
    <citation type="submission" date="2020-01" db="EMBL/GenBank/DDBJ databases">
        <title>Anaeroalcalibacter tamaniensis gen. nov., sp. nov., moderately halophilic strictly anaerobic fermenter bacterium from mud volcano of Taman peninsula.</title>
        <authorList>
            <person name="Frolova A."/>
            <person name="Merkel A.Y."/>
            <person name="Slobodkin A.I."/>
        </authorList>
    </citation>
    <scope>NUCLEOTIDE SEQUENCE [LARGE SCALE GENOMIC DNA]</scope>
    <source>
        <strain evidence="17 18">F-3ap</strain>
    </source>
</reference>
<evidence type="ECO:0000256" key="13">
    <source>
        <dbReference type="ARBA" id="ARBA00025527"/>
    </source>
</evidence>
<dbReference type="Gene3D" id="3.40.50.1100">
    <property type="match status" value="2"/>
</dbReference>
<dbReference type="EMBL" id="JAAEEH010000029">
    <property type="protein sequence ID" value="NDL68171.1"/>
    <property type="molecule type" value="Genomic_DNA"/>
</dbReference>
<comment type="cofactor">
    <cofactor evidence="2 15">
        <name>pyridoxal 5'-phosphate</name>
        <dbReference type="ChEBI" id="CHEBI:597326"/>
    </cofactor>
</comment>
<dbReference type="SUPFAM" id="SSF53686">
    <property type="entry name" value="Tryptophan synthase beta subunit-like PLP-dependent enzymes"/>
    <property type="match status" value="1"/>
</dbReference>
<dbReference type="RefSeq" id="WP_162370893.1">
    <property type="nucleotide sequence ID" value="NZ_JAAEEH010000029.1"/>
</dbReference>
<comment type="catalytic activity">
    <reaction evidence="1 15">
        <text>L-threonine = 2-oxobutanoate + NH4(+)</text>
        <dbReference type="Rhea" id="RHEA:22108"/>
        <dbReference type="ChEBI" id="CHEBI:16763"/>
        <dbReference type="ChEBI" id="CHEBI:28938"/>
        <dbReference type="ChEBI" id="CHEBI:57926"/>
        <dbReference type="EC" id="4.3.1.19"/>
    </reaction>
</comment>
<evidence type="ECO:0000256" key="4">
    <source>
        <dbReference type="ARBA" id="ARBA00004958"/>
    </source>
</evidence>
<proteinExistence type="inferred from homology"/>
<dbReference type="UniPathway" id="UPA00052">
    <property type="reaction ID" value="UER00507"/>
</dbReference>
<dbReference type="GO" id="GO:0070689">
    <property type="term" value="P:L-threonine catabolic process to propionate"/>
    <property type="evidence" value="ECO:0007669"/>
    <property type="project" value="UniProtKB-UniPathway"/>
</dbReference>
<evidence type="ECO:0000313" key="17">
    <source>
        <dbReference type="EMBL" id="NDL68171.1"/>
    </source>
</evidence>
<dbReference type="UniPathway" id="UPA00047">
    <property type="reaction ID" value="UER00054"/>
</dbReference>
<keyword evidence="10" id="KW-0412">Isoleucine biosynthesis</keyword>
<dbReference type="GO" id="GO:0003941">
    <property type="term" value="F:L-serine ammonia-lyase activity"/>
    <property type="evidence" value="ECO:0007669"/>
    <property type="project" value="TreeGrafter"/>
</dbReference>
<comment type="pathway">
    <text evidence="4 15">Amino-acid degradation; L-threonine degradation via propanoate pathway; propanoate from L-threonine: step 1/4.</text>
</comment>
<dbReference type="SUPFAM" id="SSF55021">
    <property type="entry name" value="ACT-like"/>
    <property type="match status" value="1"/>
</dbReference>
<evidence type="ECO:0000256" key="9">
    <source>
        <dbReference type="ARBA" id="ARBA00022533"/>
    </source>
</evidence>
<evidence type="ECO:0000256" key="14">
    <source>
        <dbReference type="ARBA" id="ARBA00031427"/>
    </source>
</evidence>
<dbReference type="GO" id="GO:0004794">
    <property type="term" value="F:threonine deaminase activity"/>
    <property type="evidence" value="ECO:0007669"/>
    <property type="project" value="UniProtKB-EC"/>
</dbReference>
<dbReference type="GO" id="GO:0030170">
    <property type="term" value="F:pyridoxal phosphate binding"/>
    <property type="evidence" value="ECO:0007669"/>
    <property type="project" value="InterPro"/>
</dbReference>
<dbReference type="InterPro" id="IPR044561">
    <property type="entry name" value="ACT_ThrD-II-like"/>
</dbReference>
<evidence type="ECO:0000256" key="15">
    <source>
        <dbReference type="RuleBase" id="RU363083"/>
    </source>
</evidence>
<keyword evidence="10" id="KW-0028">Amino-acid biosynthesis</keyword>
<dbReference type="CDD" id="cd01562">
    <property type="entry name" value="Thr-dehyd"/>
    <property type="match status" value="1"/>
</dbReference>
<keyword evidence="10" id="KW-0100">Branched-chain amino acid biosynthesis</keyword>
<dbReference type="PROSITE" id="PS00165">
    <property type="entry name" value="DEHYDRATASE_SER_THR"/>
    <property type="match status" value="1"/>
</dbReference>
<dbReference type="InterPro" id="IPR002912">
    <property type="entry name" value="ACT_dom"/>
</dbReference>
<keyword evidence="9" id="KW-0021">Allosteric enzyme</keyword>
<feature type="domain" description="ACT" evidence="16">
    <location>
        <begin position="324"/>
        <end position="399"/>
    </location>
</feature>
<dbReference type="PANTHER" id="PTHR48078">
    <property type="entry name" value="THREONINE DEHYDRATASE, MITOCHONDRIAL-RELATED"/>
    <property type="match status" value="1"/>
</dbReference>
<dbReference type="InterPro" id="IPR050147">
    <property type="entry name" value="Ser/Thr_Dehydratase"/>
</dbReference>
<evidence type="ECO:0000256" key="6">
    <source>
        <dbReference type="ARBA" id="ARBA00011447"/>
    </source>
</evidence>
<evidence type="ECO:0000313" key="18">
    <source>
        <dbReference type="Proteomes" id="UP000461585"/>
    </source>
</evidence>
<evidence type="ECO:0000256" key="12">
    <source>
        <dbReference type="ARBA" id="ARBA00023239"/>
    </source>
</evidence>
<dbReference type="GO" id="GO:0006565">
    <property type="term" value="P:L-serine catabolic process"/>
    <property type="evidence" value="ECO:0007669"/>
    <property type="project" value="TreeGrafter"/>
</dbReference>
<evidence type="ECO:0000256" key="5">
    <source>
        <dbReference type="ARBA" id="ARBA00010869"/>
    </source>
</evidence>
<dbReference type="InterPro" id="IPR036052">
    <property type="entry name" value="TrpB-like_PALP_sf"/>
</dbReference>
<sequence length="399" mass="43356">MEFEQIQRAAAIIAPMIKKTPLIYSSFFSQEYKNQVYIKPENLQVTGAFKIRGACNKISQLTQEQKERGLVAASAGNHAQGVAMAAQRLGVAATIVMPAATPLIKVEATRSYGAEVVLYGDCYDDAHGKAMQLVAEHGMTLVHPFDDEEVIAGQGTIGMEILEELPDVDVVLVPIGGGGLASGVALAIKSMNPAVTIIGVEPKGAQTLRKSIQNDRITELKKLSTIAEGVAVKKAGVLTYAMVKEYVDDIVTVEDVDIMESFLLLLEKEKLIAENAGVLSLAAIRKLHLHDKKIVSIVSGGNIDVVTISELINRGLVVRGRVFCFAVELSDTPGELTKISSILSDARANIIKLDHNQFKTIDRFRHVQLEVTVETNGKRHVSQIKKALQHAGYEFEVVY</sequence>
<dbReference type="Proteomes" id="UP000461585">
    <property type="component" value="Unassembled WGS sequence"/>
</dbReference>
<dbReference type="CDD" id="cd04886">
    <property type="entry name" value="ACT_ThrD-II-like"/>
    <property type="match status" value="1"/>
</dbReference>
<comment type="caution">
    <text evidence="17">The sequence shown here is derived from an EMBL/GenBank/DDBJ whole genome shotgun (WGS) entry which is preliminary data.</text>
</comment>
<accession>A0A7X5HX89</accession>
<evidence type="ECO:0000256" key="11">
    <source>
        <dbReference type="ARBA" id="ARBA00022898"/>
    </source>
</evidence>
<gene>
    <name evidence="17" type="ORF">GXN74_10505</name>
</gene>
<dbReference type="NCBIfam" id="TIGR01127">
    <property type="entry name" value="ilvA_1Cterm"/>
    <property type="match status" value="1"/>
</dbReference>
<dbReference type="AlphaFoldDB" id="A0A7X5HX89"/>
<dbReference type="GO" id="GO:0000166">
    <property type="term" value="F:nucleotide binding"/>
    <property type="evidence" value="ECO:0007669"/>
    <property type="project" value="UniProtKB-KW"/>
</dbReference>
<dbReference type="GO" id="GO:0009097">
    <property type="term" value="P:isoleucine biosynthetic process"/>
    <property type="evidence" value="ECO:0007669"/>
    <property type="project" value="UniProtKB-UniPathway"/>
</dbReference>
<comment type="subunit">
    <text evidence="6 15">In the native structure, TdcB is in a dimeric form, whereas in the TdcB-AMP complex, it exists in a tetrameric form (dimer of dimers).</text>
</comment>
<name>A0A7X5HX89_9FIRM</name>
<dbReference type="PROSITE" id="PS51671">
    <property type="entry name" value="ACT"/>
    <property type="match status" value="1"/>
</dbReference>
<evidence type="ECO:0000256" key="2">
    <source>
        <dbReference type="ARBA" id="ARBA00001933"/>
    </source>
</evidence>
<evidence type="ECO:0000256" key="7">
    <source>
        <dbReference type="ARBA" id="ARBA00012096"/>
    </source>
</evidence>
<dbReference type="FunFam" id="3.40.50.1100:FF:000007">
    <property type="entry name" value="L-threonine dehydratase catabolic TdcB"/>
    <property type="match status" value="1"/>
</dbReference>
<evidence type="ECO:0000256" key="1">
    <source>
        <dbReference type="ARBA" id="ARBA00001274"/>
    </source>
</evidence>
<dbReference type="EC" id="4.3.1.19" evidence="7 15"/>
<organism evidence="17 18">
    <name type="scientific">Anaerotalea alkaliphila</name>
    <dbReference type="NCBI Taxonomy" id="2662126"/>
    <lineage>
        <taxon>Bacteria</taxon>
        <taxon>Bacillati</taxon>
        <taxon>Bacillota</taxon>
        <taxon>Clostridia</taxon>
        <taxon>Eubacteriales</taxon>
        <taxon>Anaerotalea</taxon>
    </lineage>
</organism>
<keyword evidence="15" id="KW-0547">Nucleotide-binding</keyword>
<dbReference type="InterPro" id="IPR000634">
    <property type="entry name" value="Ser/Thr_deHydtase_PyrdxlP-BS"/>
</dbReference>
<evidence type="ECO:0000256" key="3">
    <source>
        <dbReference type="ARBA" id="ARBA00004810"/>
    </source>
</evidence>
<evidence type="ECO:0000259" key="16">
    <source>
        <dbReference type="PROSITE" id="PS51671"/>
    </source>
</evidence>
<comment type="pathway">
    <text evidence="3">Amino-acid biosynthesis; L-isoleucine biosynthesis; 2-oxobutanoate from L-threonine: step 1/1.</text>
</comment>
<evidence type="ECO:0000256" key="10">
    <source>
        <dbReference type="ARBA" id="ARBA00022624"/>
    </source>
</evidence>
<dbReference type="InterPro" id="IPR005789">
    <property type="entry name" value="Thr_deHydtase_catblc"/>
</dbReference>